<proteinExistence type="predicted"/>
<dbReference type="RefSeq" id="WP_166177915.1">
    <property type="nucleotide sequence ID" value="NZ_CP045119.1"/>
</dbReference>
<accession>A0A6G8QCD3</accession>
<evidence type="ECO:0000313" key="3">
    <source>
        <dbReference type="Proteomes" id="UP000501452"/>
    </source>
</evidence>
<dbReference type="Proteomes" id="UP000501452">
    <property type="component" value="Chromosome"/>
</dbReference>
<feature type="transmembrane region" description="Helical" evidence="1">
    <location>
        <begin position="73"/>
        <end position="95"/>
    </location>
</feature>
<dbReference type="EMBL" id="CP045119">
    <property type="protein sequence ID" value="QIN84071.1"/>
    <property type="molecule type" value="Genomic_DNA"/>
</dbReference>
<evidence type="ECO:0000313" key="2">
    <source>
        <dbReference type="EMBL" id="QIN84071.1"/>
    </source>
</evidence>
<keyword evidence="3" id="KW-1185">Reference proteome</keyword>
<feature type="transmembrane region" description="Helical" evidence="1">
    <location>
        <begin position="6"/>
        <end position="28"/>
    </location>
</feature>
<keyword evidence="1" id="KW-0472">Membrane</keyword>
<feature type="transmembrane region" description="Helical" evidence="1">
    <location>
        <begin position="101"/>
        <end position="119"/>
    </location>
</feature>
<keyword evidence="1" id="KW-1133">Transmembrane helix</keyword>
<dbReference type="AlphaFoldDB" id="A0A6G8QCD3"/>
<gene>
    <name evidence="2" type="ORF">GBA63_16530</name>
</gene>
<keyword evidence="1" id="KW-0812">Transmembrane</keyword>
<sequence length="158" mass="17417">MSPLKPLYALAIALLVVAFVGFGISAFYQEPRYPAYPSGMEQGPGQERTPEEQRKMEEFRADEKAYREDFSNYNLVVASISIGVAVLLLVTGLVWISGMPVIGEGATLGAVFTLFYGLIRAFMTEDEQIRFGAVAVGLVILLALVYWKFSRPPRTSNA</sequence>
<evidence type="ECO:0000256" key="1">
    <source>
        <dbReference type="SAM" id="Phobius"/>
    </source>
</evidence>
<organism evidence="2 3">
    <name type="scientific">Rubrobacter tropicus</name>
    <dbReference type="NCBI Taxonomy" id="2653851"/>
    <lineage>
        <taxon>Bacteria</taxon>
        <taxon>Bacillati</taxon>
        <taxon>Actinomycetota</taxon>
        <taxon>Rubrobacteria</taxon>
        <taxon>Rubrobacterales</taxon>
        <taxon>Rubrobacteraceae</taxon>
        <taxon>Rubrobacter</taxon>
    </lineage>
</organism>
<protein>
    <submittedName>
        <fullName evidence="2">Uncharacterized protein</fullName>
    </submittedName>
</protein>
<name>A0A6G8QCD3_9ACTN</name>
<dbReference type="KEGG" id="rub:GBA63_16530"/>
<feature type="transmembrane region" description="Helical" evidence="1">
    <location>
        <begin position="131"/>
        <end position="149"/>
    </location>
</feature>
<reference evidence="2 3" key="1">
    <citation type="submission" date="2019-10" db="EMBL/GenBank/DDBJ databases">
        <title>Rubrobacter sp nov SCSIO 52090 isolated from a deep-sea sediment in the South China Sea.</title>
        <authorList>
            <person name="Chen R.W."/>
        </authorList>
    </citation>
    <scope>NUCLEOTIDE SEQUENCE [LARGE SCALE GENOMIC DNA]</scope>
    <source>
        <strain evidence="2 3">SCSIO 52909</strain>
    </source>
</reference>